<accession>A0A0K6SAD3</accession>
<evidence type="ECO:0000256" key="2">
    <source>
        <dbReference type="SAM" id="SignalP"/>
    </source>
</evidence>
<feature type="region of interest" description="Disordered" evidence="1">
    <location>
        <begin position="37"/>
        <end position="70"/>
    </location>
</feature>
<dbReference type="AlphaFoldDB" id="A0A0K6SAD3"/>
<organism evidence="3">
    <name type="scientific">Chromera velia CCMP2878</name>
    <dbReference type="NCBI Taxonomy" id="1169474"/>
    <lineage>
        <taxon>Eukaryota</taxon>
        <taxon>Sar</taxon>
        <taxon>Alveolata</taxon>
        <taxon>Colpodellida</taxon>
        <taxon>Chromeraceae</taxon>
        <taxon>Chromera</taxon>
    </lineage>
</organism>
<evidence type="ECO:0000256" key="1">
    <source>
        <dbReference type="SAM" id="MobiDB-lite"/>
    </source>
</evidence>
<evidence type="ECO:0000313" key="3">
    <source>
        <dbReference type="EMBL" id="CUC10631.1"/>
    </source>
</evidence>
<feature type="signal peptide" evidence="2">
    <location>
        <begin position="1"/>
        <end position="20"/>
    </location>
</feature>
<name>A0A0K6SAD3_9ALVE</name>
<protein>
    <submittedName>
        <fullName evidence="3">Uncharacterized protein</fullName>
    </submittedName>
</protein>
<feature type="chain" id="PRO_5005508533" evidence="2">
    <location>
        <begin position="21"/>
        <end position="724"/>
    </location>
</feature>
<proteinExistence type="predicted"/>
<reference evidence="3" key="1">
    <citation type="submission" date="2014-11" db="EMBL/GenBank/DDBJ databases">
        <title>Molecular phylogeny of cliff fern family Woodsiaceae with morphological implications.</title>
        <authorList>
            <person name="Shao Y.-Z."/>
            <person name="Wei R."/>
            <person name="Zhang X.-C."/>
        </authorList>
    </citation>
    <scope>NUCLEOTIDE SEQUENCE</scope>
</reference>
<dbReference type="VEuPathDB" id="CryptoDB:Cvel_10381"/>
<gene>
    <name evidence="3" type="ORF">Cvel_10381.t2.CR1</name>
</gene>
<keyword evidence="2" id="KW-0732">Signal</keyword>
<sequence>MRSILSPSILAFLLNSSSLCVRLQPSSRGETITAIETADSPLPDSKLPPSLPNPQVLLGEEEGEGDSESSTLLQANDFLKKLGVGTGKDNAVVKERRSVKRVAKDLERLAETLCNRKGPPMHPAEDSEDALAEGSVLLITGSSAHDFFLLWMLVFQLHRLSARFRLNVLLLEPAETLLQEFRWVQFVVDSALRFVDQRPSEFPPVTEADSERRLFLSVKYFHSPQLQREGEDGEFDELSPFPSFSERSACASMGLRRGEGGCAHDLVILTTHFPQRVVQGGEETGTSAFRDRLESYGHWLIPKQGGLFLVQENPYLGLSNFFVGDWNTGIPDDERVKAVLHFLSSHLQEGGAAGVVVNLWDLTVQGDLNPHMVLPTTITGWRTNSDGLEHSLKLGAAVLHILYDNSGREGGEGSDSSVEFWDVHLPLKFFQQRLQTVARVASLYCSQRDPETFAEFFEGATGSPLPPTAAEQIELFVSREWKRLLEYRRSQPGGLSMRDAIHDKLDGDRGGGHMRAVRFFRHVCALELQKDQKAGEACAINEWLSNDNPSLQNALGFVTALLPFEMAARDLLAPAVVKEKEGEGDTGTTAQLFQESVTFAVLGERTHPSEKGSGGSSEGGGRKVESSWWVFERELASAEFLNMLYSLLQGHRDVKLDFCRGTGKEEGDNLRSLLKDGVDSIPGPAEFISDHRDSSSAQTLEGWRGPWIVLPLTLVNLYRLLQPR</sequence>
<dbReference type="EMBL" id="CDMZ01004847">
    <property type="protein sequence ID" value="CUC10631.1"/>
    <property type="molecule type" value="Genomic_DNA"/>
</dbReference>